<dbReference type="EMBL" id="LT629772">
    <property type="protein sequence ID" value="SDS73971.1"/>
    <property type="molecule type" value="Genomic_DNA"/>
</dbReference>
<feature type="compositionally biased region" description="Polar residues" evidence="1">
    <location>
        <begin position="311"/>
        <end position="322"/>
    </location>
</feature>
<organism evidence="3 4">
    <name type="scientific">Microlunatus soli</name>
    <dbReference type="NCBI Taxonomy" id="630515"/>
    <lineage>
        <taxon>Bacteria</taxon>
        <taxon>Bacillati</taxon>
        <taxon>Actinomycetota</taxon>
        <taxon>Actinomycetes</taxon>
        <taxon>Propionibacteriales</taxon>
        <taxon>Propionibacteriaceae</taxon>
        <taxon>Microlunatus</taxon>
    </lineage>
</organism>
<feature type="signal peptide" evidence="2">
    <location>
        <begin position="1"/>
        <end position="18"/>
    </location>
</feature>
<dbReference type="OrthoDB" id="5243870at2"/>
<reference evidence="3 4" key="1">
    <citation type="submission" date="2016-10" db="EMBL/GenBank/DDBJ databases">
        <authorList>
            <person name="de Groot N.N."/>
        </authorList>
    </citation>
    <scope>NUCLEOTIDE SEQUENCE [LARGE SCALE GENOMIC DNA]</scope>
    <source>
        <strain evidence="3 4">DSM 21800</strain>
    </source>
</reference>
<feature type="compositionally biased region" description="Low complexity" evidence="1">
    <location>
        <begin position="83"/>
        <end position="101"/>
    </location>
</feature>
<accession>A0A1H1UNU5</accession>
<evidence type="ECO:0000256" key="1">
    <source>
        <dbReference type="SAM" id="MobiDB-lite"/>
    </source>
</evidence>
<dbReference type="STRING" id="630515.SAMN04489812_2862"/>
<proteinExistence type="predicted"/>
<sequence>MALIVMASAAGAPGVTSAAVGLAMTWTQSVIMVDADPGAHQAVLAGYLRGQVPTGKGLQRVAEAHRDRRPLAEAVSDETIPLADESAAATTGSATSSARSDGTSRRLLPGFARPANAALFGPVWPDLADTFVGYEQAGIDVLVDVGRLGGDGVPQALVDRADLVLLVTRSNLRSIAAARGCCLRLREQSRLTGNESNLGLILIGENQPYGRREIANLLSIPVVSVIADDVESAAVFSDGARRSRKFGRSPLARSLHRATEEIGSQIRRRRARLGLDEPQHEPALEPLSLEIPGDQPAPGQSAVPPAPTGAAASQTAPSRTVTSQTGPSQAGPSQSGSPQTGPSQPATSGAPAASAMNAWIRAGNGSDGERHG</sequence>
<dbReference type="InterPro" id="IPR027417">
    <property type="entry name" value="P-loop_NTPase"/>
</dbReference>
<dbReference type="Gene3D" id="3.40.50.300">
    <property type="entry name" value="P-loop containing nucleotide triphosphate hydrolases"/>
    <property type="match status" value="1"/>
</dbReference>
<protein>
    <recommendedName>
        <fullName evidence="5">MinD-like ATPase involved in chromosome partitioning or flagellar assembly</fullName>
    </recommendedName>
</protein>
<keyword evidence="2" id="KW-0732">Signal</keyword>
<feature type="chain" id="PRO_5009262494" description="MinD-like ATPase involved in chromosome partitioning or flagellar assembly" evidence="2">
    <location>
        <begin position="19"/>
        <end position="372"/>
    </location>
</feature>
<dbReference type="Proteomes" id="UP000199103">
    <property type="component" value="Chromosome I"/>
</dbReference>
<evidence type="ECO:0000313" key="3">
    <source>
        <dbReference type="EMBL" id="SDS73971.1"/>
    </source>
</evidence>
<dbReference type="AlphaFoldDB" id="A0A1H1UNU5"/>
<evidence type="ECO:0000313" key="4">
    <source>
        <dbReference type="Proteomes" id="UP000199103"/>
    </source>
</evidence>
<keyword evidence="4" id="KW-1185">Reference proteome</keyword>
<gene>
    <name evidence="3" type="ORF">SAMN04489812_2862</name>
</gene>
<evidence type="ECO:0000256" key="2">
    <source>
        <dbReference type="SAM" id="SignalP"/>
    </source>
</evidence>
<name>A0A1H1UNU5_9ACTN</name>
<feature type="compositionally biased region" description="Low complexity" evidence="1">
    <location>
        <begin position="323"/>
        <end position="346"/>
    </location>
</feature>
<feature type="region of interest" description="Disordered" evidence="1">
    <location>
        <begin position="82"/>
        <end position="105"/>
    </location>
</feature>
<dbReference type="SUPFAM" id="SSF52540">
    <property type="entry name" value="P-loop containing nucleoside triphosphate hydrolases"/>
    <property type="match status" value="1"/>
</dbReference>
<evidence type="ECO:0008006" key="5">
    <source>
        <dbReference type="Google" id="ProtNLM"/>
    </source>
</evidence>
<dbReference type="RefSeq" id="WP_091525797.1">
    <property type="nucleotide sequence ID" value="NZ_LT629772.1"/>
</dbReference>
<feature type="region of interest" description="Disordered" evidence="1">
    <location>
        <begin position="287"/>
        <end position="372"/>
    </location>
</feature>